<dbReference type="InterPro" id="IPR036388">
    <property type="entry name" value="WH-like_DNA-bd_sf"/>
</dbReference>
<dbReference type="InterPro" id="IPR050950">
    <property type="entry name" value="HTH-type_LysR_regulators"/>
</dbReference>
<dbReference type="PANTHER" id="PTHR30419:SF8">
    <property type="entry name" value="NITROGEN ASSIMILATION TRANSCRIPTIONAL ACTIVATOR-RELATED"/>
    <property type="match status" value="1"/>
</dbReference>
<evidence type="ECO:0000313" key="7">
    <source>
        <dbReference type="Proteomes" id="UP000737171"/>
    </source>
</evidence>
<dbReference type="SUPFAM" id="SSF53850">
    <property type="entry name" value="Periplasmic binding protein-like II"/>
    <property type="match status" value="1"/>
</dbReference>
<feature type="domain" description="HTH lysR-type" evidence="5">
    <location>
        <begin position="6"/>
        <end position="63"/>
    </location>
</feature>
<dbReference type="RefSeq" id="WP_173130400.1">
    <property type="nucleotide sequence ID" value="NZ_JABRWJ010000009.1"/>
</dbReference>
<dbReference type="PROSITE" id="PS50931">
    <property type="entry name" value="HTH_LYSR"/>
    <property type="match status" value="1"/>
</dbReference>
<reference evidence="6 7" key="1">
    <citation type="submission" date="2020-05" db="EMBL/GenBank/DDBJ databases">
        <title>Aquincola sp. isolate from soil.</title>
        <authorList>
            <person name="Han J."/>
            <person name="Kim D.-U."/>
        </authorList>
    </citation>
    <scope>NUCLEOTIDE SEQUENCE [LARGE SCALE GENOMIC DNA]</scope>
    <source>
        <strain evidence="6 7">S2</strain>
    </source>
</reference>
<dbReference type="Gene3D" id="1.10.10.10">
    <property type="entry name" value="Winged helix-like DNA-binding domain superfamily/Winged helix DNA-binding domain"/>
    <property type="match status" value="1"/>
</dbReference>
<dbReference type="InterPro" id="IPR036390">
    <property type="entry name" value="WH_DNA-bd_sf"/>
</dbReference>
<organism evidence="6 7">
    <name type="scientific">Pseudaquabacterium terrae</name>
    <dbReference type="NCBI Taxonomy" id="2732868"/>
    <lineage>
        <taxon>Bacteria</taxon>
        <taxon>Pseudomonadati</taxon>
        <taxon>Pseudomonadota</taxon>
        <taxon>Betaproteobacteria</taxon>
        <taxon>Burkholderiales</taxon>
        <taxon>Sphaerotilaceae</taxon>
        <taxon>Pseudaquabacterium</taxon>
    </lineage>
</organism>
<evidence type="ECO:0000259" key="5">
    <source>
        <dbReference type="PROSITE" id="PS50931"/>
    </source>
</evidence>
<accession>A0ABX2EQG5</accession>
<comment type="similarity">
    <text evidence="1">Belongs to the LysR transcriptional regulatory family.</text>
</comment>
<dbReference type="PRINTS" id="PR00039">
    <property type="entry name" value="HTHLYSR"/>
</dbReference>
<dbReference type="PANTHER" id="PTHR30419">
    <property type="entry name" value="HTH-TYPE TRANSCRIPTIONAL REGULATOR YBHD"/>
    <property type="match status" value="1"/>
</dbReference>
<dbReference type="InterPro" id="IPR005119">
    <property type="entry name" value="LysR_subst-bd"/>
</dbReference>
<evidence type="ECO:0000256" key="1">
    <source>
        <dbReference type="ARBA" id="ARBA00009437"/>
    </source>
</evidence>
<dbReference type="InterPro" id="IPR000847">
    <property type="entry name" value="LysR_HTH_N"/>
</dbReference>
<comment type="caution">
    <text evidence="6">The sequence shown here is derived from an EMBL/GenBank/DDBJ whole genome shotgun (WGS) entry which is preliminary data.</text>
</comment>
<evidence type="ECO:0000256" key="3">
    <source>
        <dbReference type="ARBA" id="ARBA00023125"/>
    </source>
</evidence>
<dbReference type="EMBL" id="JABRWJ010000009">
    <property type="protein sequence ID" value="NRF70719.1"/>
    <property type="molecule type" value="Genomic_DNA"/>
</dbReference>
<evidence type="ECO:0000313" key="6">
    <source>
        <dbReference type="EMBL" id="NRF70719.1"/>
    </source>
</evidence>
<protein>
    <submittedName>
        <fullName evidence="6">LysR family transcriptional regulator</fullName>
    </submittedName>
</protein>
<dbReference type="Pfam" id="PF03466">
    <property type="entry name" value="LysR_substrate"/>
    <property type="match status" value="1"/>
</dbReference>
<dbReference type="Proteomes" id="UP000737171">
    <property type="component" value="Unassembled WGS sequence"/>
</dbReference>
<keyword evidence="7" id="KW-1185">Reference proteome</keyword>
<evidence type="ECO:0000256" key="2">
    <source>
        <dbReference type="ARBA" id="ARBA00023015"/>
    </source>
</evidence>
<dbReference type="SUPFAM" id="SSF46785">
    <property type="entry name" value="Winged helix' DNA-binding domain"/>
    <property type="match status" value="1"/>
</dbReference>
<keyword evidence="2" id="KW-0805">Transcription regulation</keyword>
<name>A0ABX2EQG5_9BURK</name>
<keyword evidence="4" id="KW-0804">Transcription</keyword>
<gene>
    <name evidence="6" type="ORF">HLB44_27305</name>
</gene>
<evidence type="ECO:0000256" key="4">
    <source>
        <dbReference type="ARBA" id="ARBA00023163"/>
    </source>
</evidence>
<keyword evidence="3" id="KW-0238">DNA-binding</keyword>
<dbReference type="Pfam" id="PF00126">
    <property type="entry name" value="HTH_1"/>
    <property type="match status" value="1"/>
</dbReference>
<dbReference type="Gene3D" id="3.40.190.290">
    <property type="match status" value="1"/>
</dbReference>
<sequence length="304" mass="32801">MRAHELQETALRYFLEVARSGSLTLASERLHVAASALSRQIAGLEQALGTPLFERHSRGMVLNAAGEILAGHARQTLLDAERAIEDIRALQGLRSGRVRLAATEAFANDFLPRAIIGFRREHTGILFELNAASHAAVSEAVRNGEADIGLTFSRAPEPGIQVEYQQPSPVLVLMPPGHPLAAAESVTLQQMQACPLALPWAQTTLRALIDLACSRRRVLLEPVLTTNNMVTLHNFVLHGGGLAVSGEVSVRHFVAAGLMAARPLADPGLEQREIEVQTLAGRTLPAAVRSFVEHLTRQLSGVEI</sequence>
<proteinExistence type="inferred from homology"/>